<feature type="non-terminal residue" evidence="2">
    <location>
        <position position="1"/>
    </location>
</feature>
<reference evidence="2 3" key="1">
    <citation type="journal article" date="2021" name="Nat. Plants">
        <title>The Taxus genome provides insights into paclitaxel biosynthesis.</title>
        <authorList>
            <person name="Xiong X."/>
            <person name="Gou J."/>
            <person name="Liao Q."/>
            <person name="Li Y."/>
            <person name="Zhou Q."/>
            <person name="Bi G."/>
            <person name="Li C."/>
            <person name="Du R."/>
            <person name="Wang X."/>
            <person name="Sun T."/>
            <person name="Guo L."/>
            <person name="Liang H."/>
            <person name="Lu P."/>
            <person name="Wu Y."/>
            <person name="Zhang Z."/>
            <person name="Ro D.K."/>
            <person name="Shang Y."/>
            <person name="Huang S."/>
            <person name="Yan J."/>
        </authorList>
    </citation>
    <scope>NUCLEOTIDE SEQUENCE [LARGE SCALE GENOMIC DNA]</scope>
    <source>
        <strain evidence="2">Ta-2019</strain>
    </source>
</reference>
<protein>
    <submittedName>
        <fullName evidence="2">Uncharacterized protein</fullName>
    </submittedName>
</protein>
<proteinExistence type="predicted"/>
<name>A0AA38CIJ1_TAXCH</name>
<organism evidence="2 3">
    <name type="scientific">Taxus chinensis</name>
    <name type="common">Chinese yew</name>
    <name type="synonym">Taxus wallichiana var. chinensis</name>
    <dbReference type="NCBI Taxonomy" id="29808"/>
    <lineage>
        <taxon>Eukaryota</taxon>
        <taxon>Viridiplantae</taxon>
        <taxon>Streptophyta</taxon>
        <taxon>Embryophyta</taxon>
        <taxon>Tracheophyta</taxon>
        <taxon>Spermatophyta</taxon>
        <taxon>Pinopsida</taxon>
        <taxon>Pinidae</taxon>
        <taxon>Conifers II</taxon>
        <taxon>Cupressales</taxon>
        <taxon>Taxaceae</taxon>
        <taxon>Taxus</taxon>
    </lineage>
</organism>
<evidence type="ECO:0000313" key="2">
    <source>
        <dbReference type="EMBL" id="KAH9300995.1"/>
    </source>
</evidence>
<feature type="compositionally biased region" description="Pro residues" evidence="1">
    <location>
        <begin position="42"/>
        <end position="55"/>
    </location>
</feature>
<sequence length="55" mass="5840">GSLPPRWGIMVPLNVQMPNQDGWLLNPPSNEPHSLGFFPPQDDLPPPPGAAAPCA</sequence>
<accession>A0AA38CIJ1</accession>
<keyword evidence="3" id="KW-1185">Reference proteome</keyword>
<dbReference type="AlphaFoldDB" id="A0AA38CIJ1"/>
<feature type="region of interest" description="Disordered" evidence="1">
    <location>
        <begin position="22"/>
        <end position="55"/>
    </location>
</feature>
<evidence type="ECO:0000313" key="3">
    <source>
        <dbReference type="Proteomes" id="UP000824469"/>
    </source>
</evidence>
<evidence type="ECO:0000256" key="1">
    <source>
        <dbReference type="SAM" id="MobiDB-lite"/>
    </source>
</evidence>
<dbReference type="Proteomes" id="UP000824469">
    <property type="component" value="Unassembled WGS sequence"/>
</dbReference>
<dbReference type="EMBL" id="JAHRHJ020000009">
    <property type="protein sequence ID" value="KAH9300995.1"/>
    <property type="molecule type" value="Genomic_DNA"/>
</dbReference>
<comment type="caution">
    <text evidence="2">The sequence shown here is derived from an EMBL/GenBank/DDBJ whole genome shotgun (WGS) entry which is preliminary data.</text>
</comment>
<gene>
    <name evidence="2" type="ORF">KI387_012578</name>
</gene>